<reference evidence="2 3" key="1">
    <citation type="submission" date="2024-09" db="EMBL/GenBank/DDBJ databases">
        <authorList>
            <person name="Sun Q."/>
            <person name="Mori K."/>
        </authorList>
    </citation>
    <scope>NUCLEOTIDE SEQUENCE [LARGE SCALE GENOMIC DNA]</scope>
    <source>
        <strain evidence="2 3">CGMCC 1.15906</strain>
    </source>
</reference>
<feature type="transmembrane region" description="Helical" evidence="1">
    <location>
        <begin position="5"/>
        <end position="23"/>
    </location>
</feature>
<gene>
    <name evidence="2" type="ORF">ACFFGN_32080</name>
</gene>
<accession>A0ABV6QVT9</accession>
<evidence type="ECO:0008006" key="4">
    <source>
        <dbReference type="Google" id="ProtNLM"/>
    </source>
</evidence>
<keyword evidence="1" id="KW-1133">Transmembrane helix</keyword>
<dbReference type="EMBL" id="JBHLTC010000040">
    <property type="protein sequence ID" value="MFC0628749.1"/>
    <property type="molecule type" value="Genomic_DNA"/>
</dbReference>
<evidence type="ECO:0000313" key="2">
    <source>
        <dbReference type="EMBL" id="MFC0628749.1"/>
    </source>
</evidence>
<protein>
    <recommendedName>
        <fullName evidence="4">DUF3137 domain-containing protein</fullName>
    </recommendedName>
</protein>
<comment type="caution">
    <text evidence="2">The sequence shown here is derived from an EMBL/GenBank/DDBJ whole genome shotgun (WGS) entry which is preliminary data.</text>
</comment>
<sequence>MSCLIAVLWIGVGLVVALLLMYIERGLGLLALGIWFVGLVAFPVTIGLIDKRLQTAWRAEVTRRGWFFAPQAPELQARWPFMPFSADPEPEIVDVTSGVHRGRRFWLGRFRFGLGDTKVAFDFIDLEIQRPLPPMQVAPESLTGLVAPGIRPLDLHLESAEFNARYRLVRGEPAVVHAVLHPRVMAVLLGVQPFGFVTERDRFVAVMPSFRTPETILAQLDAACEIIELMPEHIWRAGESWVTAQAVTQGDDNAN</sequence>
<keyword evidence="1" id="KW-0812">Transmembrane</keyword>
<organism evidence="2 3">
    <name type="scientific">Kribbella deserti</name>
    <dbReference type="NCBI Taxonomy" id="1926257"/>
    <lineage>
        <taxon>Bacteria</taxon>
        <taxon>Bacillati</taxon>
        <taxon>Actinomycetota</taxon>
        <taxon>Actinomycetes</taxon>
        <taxon>Propionibacteriales</taxon>
        <taxon>Kribbellaceae</taxon>
        <taxon>Kribbella</taxon>
    </lineage>
</organism>
<keyword evidence="3" id="KW-1185">Reference proteome</keyword>
<dbReference type="RefSeq" id="WP_380055596.1">
    <property type="nucleotide sequence ID" value="NZ_JBHLTC010000040.1"/>
</dbReference>
<dbReference type="Proteomes" id="UP001589890">
    <property type="component" value="Unassembled WGS sequence"/>
</dbReference>
<proteinExistence type="predicted"/>
<keyword evidence="1" id="KW-0472">Membrane</keyword>
<evidence type="ECO:0000256" key="1">
    <source>
        <dbReference type="SAM" id="Phobius"/>
    </source>
</evidence>
<feature type="transmembrane region" description="Helical" evidence="1">
    <location>
        <begin position="29"/>
        <end position="49"/>
    </location>
</feature>
<evidence type="ECO:0000313" key="3">
    <source>
        <dbReference type="Proteomes" id="UP001589890"/>
    </source>
</evidence>
<name>A0ABV6QVT9_9ACTN</name>